<comment type="subcellular location">
    <subcellularLocation>
        <location evidence="1">Cell outer membrane</location>
        <topology evidence="1">Multi-pass membrane protein</topology>
    </subcellularLocation>
</comment>
<evidence type="ECO:0000313" key="13">
    <source>
        <dbReference type="EMBL" id="PAU74829.1"/>
    </source>
</evidence>
<dbReference type="EMBL" id="NSKB01000008">
    <property type="protein sequence ID" value="PAU74829.1"/>
    <property type="molecule type" value="Genomic_DNA"/>
</dbReference>
<evidence type="ECO:0000256" key="1">
    <source>
        <dbReference type="ARBA" id="ARBA00004571"/>
    </source>
</evidence>
<dbReference type="Proteomes" id="UP000217771">
    <property type="component" value="Unassembled WGS sequence"/>
</dbReference>
<dbReference type="InterPro" id="IPR033900">
    <property type="entry name" value="Gram_neg_porin_domain"/>
</dbReference>
<dbReference type="InterPro" id="IPR023614">
    <property type="entry name" value="Porin_dom_sf"/>
</dbReference>
<feature type="chain" id="PRO_5011996696" description="Porin domain-containing protein" evidence="11">
    <location>
        <begin position="40"/>
        <end position="346"/>
    </location>
</feature>
<keyword evidence="3" id="KW-0813">Transport</keyword>
<comment type="subunit">
    <text evidence="2">Homotrimer.</text>
</comment>
<evidence type="ECO:0000256" key="10">
    <source>
        <dbReference type="ARBA" id="ARBA00023237"/>
    </source>
</evidence>
<proteinExistence type="predicted"/>
<name>A0A2A2ER01_9GAMM</name>
<dbReference type="GO" id="GO:0009279">
    <property type="term" value="C:cell outer membrane"/>
    <property type="evidence" value="ECO:0007669"/>
    <property type="project" value="UniProtKB-SubCell"/>
</dbReference>
<evidence type="ECO:0000256" key="11">
    <source>
        <dbReference type="SAM" id="SignalP"/>
    </source>
</evidence>
<gene>
    <name evidence="13" type="ORF">CK498_19905</name>
</gene>
<keyword evidence="6 11" id="KW-0732">Signal</keyword>
<dbReference type="GO" id="GO:0006811">
    <property type="term" value="P:monoatomic ion transport"/>
    <property type="evidence" value="ECO:0007669"/>
    <property type="project" value="UniProtKB-KW"/>
</dbReference>
<evidence type="ECO:0000256" key="3">
    <source>
        <dbReference type="ARBA" id="ARBA00022448"/>
    </source>
</evidence>
<dbReference type="PANTHER" id="PTHR34501">
    <property type="entry name" value="PROTEIN YDDL-RELATED"/>
    <property type="match status" value="1"/>
</dbReference>
<keyword evidence="5" id="KW-0812">Transmembrane</keyword>
<dbReference type="Gene3D" id="2.40.160.10">
    <property type="entry name" value="Porin"/>
    <property type="match status" value="1"/>
</dbReference>
<keyword evidence="8" id="KW-0626">Porin</keyword>
<comment type="caution">
    <text evidence="13">The sequence shown here is derived from an EMBL/GenBank/DDBJ whole genome shotgun (WGS) entry which is preliminary data.</text>
</comment>
<reference evidence="13 14" key="1">
    <citation type="submission" date="2017-08" db="EMBL/GenBank/DDBJ databases">
        <title>Halomonas alkalisoli sp. nov., isolated from saline alkaline soil.</title>
        <authorList>
            <person name="Wang D."/>
            <person name="Zhang G."/>
        </authorList>
    </citation>
    <scope>NUCLEOTIDE SEQUENCE [LARGE SCALE GENOMIC DNA]</scope>
    <source>
        <strain evidence="13 14">WRN001</strain>
    </source>
</reference>
<dbReference type="SUPFAM" id="SSF56935">
    <property type="entry name" value="Porins"/>
    <property type="match status" value="1"/>
</dbReference>
<organism evidence="13 14">
    <name type="scientific">Halomonas salipaludis</name>
    <dbReference type="NCBI Taxonomy" id="2032625"/>
    <lineage>
        <taxon>Bacteria</taxon>
        <taxon>Pseudomonadati</taxon>
        <taxon>Pseudomonadota</taxon>
        <taxon>Gammaproteobacteria</taxon>
        <taxon>Oceanospirillales</taxon>
        <taxon>Halomonadaceae</taxon>
        <taxon>Halomonas</taxon>
    </lineage>
</organism>
<keyword evidence="7" id="KW-0406">Ion transport</keyword>
<keyword evidence="10" id="KW-0998">Cell outer membrane</keyword>
<evidence type="ECO:0000256" key="7">
    <source>
        <dbReference type="ARBA" id="ARBA00023065"/>
    </source>
</evidence>
<sequence length="346" mass="37827">MRARQSNKSTRETTMTTYTRLALAPLALTLSMAAAQAVADDGHTGPTFGGQIVGGVLDVDDRDKDLWAFRAEAGVGGIYHVNDALRIRYDLIGDFANAINTVDEQTWTPGAHRQDDGEVYIRTARVLLLTDFGSFGFQPRVPSGFWHQIYNNVDTFEYNRFHAQTGQNAIFGQAEQGSDVLSYGSPRFGGGFQLIGAVLTTNAQNGQDFDIYSGRLVYDQGPLNFGIGHTQVRRPGIDNLHRTSIGIGYDFGMVQLGGVYEHNDDREDSSGASDFDAWGVNVSANLSDDWSVSVGYAENDKNLGLENDAVVGTVRYHFNEDVYAFVEAARYDNTDNNLAGGISVSF</sequence>
<dbReference type="PANTHER" id="PTHR34501:SF9">
    <property type="entry name" value="MAJOR OUTER MEMBRANE PROTEIN P.IA"/>
    <property type="match status" value="1"/>
</dbReference>
<evidence type="ECO:0000256" key="2">
    <source>
        <dbReference type="ARBA" id="ARBA00011233"/>
    </source>
</evidence>
<protein>
    <recommendedName>
        <fullName evidence="12">Porin domain-containing protein</fullName>
    </recommendedName>
</protein>
<feature type="signal peptide" evidence="11">
    <location>
        <begin position="1"/>
        <end position="39"/>
    </location>
</feature>
<keyword evidence="4" id="KW-1134">Transmembrane beta strand</keyword>
<accession>A0A2A2ER01</accession>
<dbReference type="AlphaFoldDB" id="A0A2A2ER01"/>
<dbReference type="Pfam" id="PF13609">
    <property type="entry name" value="Porin_4"/>
    <property type="match status" value="1"/>
</dbReference>
<keyword evidence="9" id="KW-0472">Membrane</keyword>
<keyword evidence="14" id="KW-1185">Reference proteome</keyword>
<evidence type="ECO:0000256" key="4">
    <source>
        <dbReference type="ARBA" id="ARBA00022452"/>
    </source>
</evidence>
<dbReference type="GO" id="GO:0046930">
    <property type="term" value="C:pore complex"/>
    <property type="evidence" value="ECO:0007669"/>
    <property type="project" value="UniProtKB-KW"/>
</dbReference>
<dbReference type="OrthoDB" id="6350092at2"/>
<evidence type="ECO:0000256" key="6">
    <source>
        <dbReference type="ARBA" id="ARBA00022729"/>
    </source>
</evidence>
<evidence type="ECO:0000256" key="5">
    <source>
        <dbReference type="ARBA" id="ARBA00022692"/>
    </source>
</evidence>
<dbReference type="InterPro" id="IPR050298">
    <property type="entry name" value="Gram-neg_bact_OMP"/>
</dbReference>
<feature type="domain" description="Porin" evidence="12">
    <location>
        <begin position="27"/>
        <end position="336"/>
    </location>
</feature>
<evidence type="ECO:0000313" key="14">
    <source>
        <dbReference type="Proteomes" id="UP000217771"/>
    </source>
</evidence>
<dbReference type="GO" id="GO:0015288">
    <property type="term" value="F:porin activity"/>
    <property type="evidence" value="ECO:0007669"/>
    <property type="project" value="UniProtKB-KW"/>
</dbReference>
<evidence type="ECO:0000256" key="8">
    <source>
        <dbReference type="ARBA" id="ARBA00023114"/>
    </source>
</evidence>
<evidence type="ECO:0000256" key="9">
    <source>
        <dbReference type="ARBA" id="ARBA00023136"/>
    </source>
</evidence>
<evidence type="ECO:0000259" key="12">
    <source>
        <dbReference type="Pfam" id="PF13609"/>
    </source>
</evidence>